<sequence>MLPRGRVLFSSYAAIYLMCAHHHLPTAIATLVGTKDGLNVHKLMRITGGTEAPTQAFPFMAHARIIDSPNHSSNVSWGTGNFTVECGAVFLSAEWVATAGHCAVTAVASQGNRPRDPSQFTIGYGSVSKSAMQTISVSEVILHPEYDRKTPDDHDIALLRLSHPVPLAVDGASGRDGNVGETVRPIRIYTSTIVEDQPATVMGWGLTNPANLTTFPDKLVETTVSLSNDQQMCSLLDPGFINSNNDKICSTGSQGRDTCQGDSGGPLVVTYPPSDSHGGGGGVADTQWALAGLTSYGNSLSGEALCGASDNVAYYTHVAYYLPFIIAKTGLRWSDLVVGDGTTNTVGNSDIWYRLYHHRNAGSRDARPAPWTLAVGISLIFLGPLQLLGLVLQIW</sequence>
<keyword evidence="2" id="KW-1133">Transmembrane helix</keyword>
<dbReference type="InterPro" id="IPR051487">
    <property type="entry name" value="Ser/Thr_Proteases_Immune/Dev"/>
</dbReference>
<evidence type="ECO:0000259" key="3">
    <source>
        <dbReference type="PROSITE" id="PS50240"/>
    </source>
</evidence>
<dbReference type="OrthoDB" id="6380398at2759"/>
<reference evidence="4" key="1">
    <citation type="submission" date="2022-07" db="EMBL/GenBank/DDBJ databases">
        <title>Phylogenomic reconstructions and comparative analyses of Kickxellomycotina fungi.</title>
        <authorList>
            <person name="Reynolds N.K."/>
            <person name="Stajich J.E."/>
            <person name="Barry K."/>
            <person name="Grigoriev I.V."/>
            <person name="Crous P."/>
            <person name="Smith M.E."/>
        </authorList>
    </citation>
    <scope>NUCLEOTIDE SEQUENCE</scope>
    <source>
        <strain evidence="4">RSA 861</strain>
    </source>
</reference>
<dbReference type="Pfam" id="PF00089">
    <property type="entry name" value="Trypsin"/>
    <property type="match status" value="1"/>
</dbReference>
<dbReference type="SMART" id="SM00020">
    <property type="entry name" value="Tryp_SPc"/>
    <property type="match status" value="1"/>
</dbReference>
<dbReference type="PANTHER" id="PTHR24256">
    <property type="entry name" value="TRYPTASE-RELATED"/>
    <property type="match status" value="1"/>
</dbReference>
<dbReference type="AlphaFoldDB" id="A0A9W8DY93"/>
<feature type="transmembrane region" description="Helical" evidence="2">
    <location>
        <begin position="371"/>
        <end position="392"/>
    </location>
</feature>
<keyword evidence="1" id="KW-1015">Disulfide bond</keyword>
<keyword evidence="5" id="KW-1185">Reference proteome</keyword>
<evidence type="ECO:0000313" key="5">
    <source>
        <dbReference type="Proteomes" id="UP001150569"/>
    </source>
</evidence>
<comment type="caution">
    <text evidence="4">The sequence shown here is derived from an EMBL/GenBank/DDBJ whole genome shotgun (WGS) entry which is preliminary data.</text>
</comment>
<gene>
    <name evidence="4" type="ORF">IWQ60_005409</name>
</gene>
<evidence type="ECO:0000313" key="4">
    <source>
        <dbReference type="EMBL" id="KAJ1924151.1"/>
    </source>
</evidence>
<dbReference type="InterPro" id="IPR001254">
    <property type="entry name" value="Trypsin_dom"/>
</dbReference>
<dbReference type="PRINTS" id="PR00722">
    <property type="entry name" value="CHYMOTRYPSIN"/>
</dbReference>
<evidence type="ECO:0000256" key="1">
    <source>
        <dbReference type="ARBA" id="ARBA00023157"/>
    </source>
</evidence>
<dbReference type="PROSITE" id="PS50240">
    <property type="entry name" value="TRYPSIN_DOM"/>
    <property type="match status" value="1"/>
</dbReference>
<dbReference type="GO" id="GO:0006508">
    <property type="term" value="P:proteolysis"/>
    <property type="evidence" value="ECO:0007669"/>
    <property type="project" value="InterPro"/>
</dbReference>
<keyword evidence="2" id="KW-0472">Membrane</keyword>
<evidence type="ECO:0000256" key="2">
    <source>
        <dbReference type="SAM" id="Phobius"/>
    </source>
</evidence>
<dbReference type="EMBL" id="JANBPT010000290">
    <property type="protein sequence ID" value="KAJ1924151.1"/>
    <property type="molecule type" value="Genomic_DNA"/>
</dbReference>
<dbReference type="InterPro" id="IPR043504">
    <property type="entry name" value="Peptidase_S1_PA_chymotrypsin"/>
</dbReference>
<keyword evidence="2" id="KW-0812">Transmembrane</keyword>
<organism evidence="4 5">
    <name type="scientific">Tieghemiomyces parasiticus</name>
    <dbReference type="NCBI Taxonomy" id="78921"/>
    <lineage>
        <taxon>Eukaryota</taxon>
        <taxon>Fungi</taxon>
        <taxon>Fungi incertae sedis</taxon>
        <taxon>Zoopagomycota</taxon>
        <taxon>Kickxellomycotina</taxon>
        <taxon>Dimargaritomycetes</taxon>
        <taxon>Dimargaritales</taxon>
        <taxon>Dimargaritaceae</taxon>
        <taxon>Tieghemiomyces</taxon>
    </lineage>
</organism>
<dbReference type="InterPro" id="IPR001314">
    <property type="entry name" value="Peptidase_S1A"/>
</dbReference>
<dbReference type="InterPro" id="IPR033116">
    <property type="entry name" value="TRYPSIN_SER"/>
</dbReference>
<dbReference type="InterPro" id="IPR009003">
    <property type="entry name" value="Peptidase_S1_PA"/>
</dbReference>
<feature type="domain" description="Peptidase S1" evidence="3">
    <location>
        <begin position="46"/>
        <end position="330"/>
    </location>
</feature>
<dbReference type="Gene3D" id="2.40.10.10">
    <property type="entry name" value="Trypsin-like serine proteases"/>
    <property type="match status" value="1"/>
</dbReference>
<proteinExistence type="predicted"/>
<protein>
    <recommendedName>
        <fullName evidence="3">Peptidase S1 domain-containing protein</fullName>
    </recommendedName>
</protein>
<dbReference type="SUPFAM" id="SSF50494">
    <property type="entry name" value="Trypsin-like serine proteases"/>
    <property type="match status" value="1"/>
</dbReference>
<name>A0A9W8DY93_9FUNG</name>
<dbReference type="CDD" id="cd00190">
    <property type="entry name" value="Tryp_SPc"/>
    <property type="match status" value="1"/>
</dbReference>
<dbReference type="Proteomes" id="UP001150569">
    <property type="component" value="Unassembled WGS sequence"/>
</dbReference>
<dbReference type="PROSITE" id="PS00135">
    <property type="entry name" value="TRYPSIN_SER"/>
    <property type="match status" value="1"/>
</dbReference>
<dbReference type="GO" id="GO:0004252">
    <property type="term" value="F:serine-type endopeptidase activity"/>
    <property type="evidence" value="ECO:0007669"/>
    <property type="project" value="InterPro"/>
</dbReference>
<accession>A0A9W8DY93</accession>